<dbReference type="AlphaFoldDB" id="A0A9D3YIN4"/>
<name>A0A9D3YIN4_DREPO</name>
<evidence type="ECO:0000313" key="2">
    <source>
        <dbReference type="Proteomes" id="UP000828390"/>
    </source>
</evidence>
<keyword evidence="2" id="KW-1185">Reference proteome</keyword>
<sequence length="71" mass="7716">MRSLPVALEVCTYLKYVATSSSPKATVLACHRQLVMRFCAQVCDNLAAKVREFVKSPTGVDAVLAEQELGT</sequence>
<dbReference type="Proteomes" id="UP000828390">
    <property type="component" value="Unassembled WGS sequence"/>
</dbReference>
<organism evidence="1 2">
    <name type="scientific">Dreissena polymorpha</name>
    <name type="common">Zebra mussel</name>
    <name type="synonym">Mytilus polymorpha</name>
    <dbReference type="NCBI Taxonomy" id="45954"/>
    <lineage>
        <taxon>Eukaryota</taxon>
        <taxon>Metazoa</taxon>
        <taxon>Spiralia</taxon>
        <taxon>Lophotrochozoa</taxon>
        <taxon>Mollusca</taxon>
        <taxon>Bivalvia</taxon>
        <taxon>Autobranchia</taxon>
        <taxon>Heteroconchia</taxon>
        <taxon>Euheterodonta</taxon>
        <taxon>Imparidentia</taxon>
        <taxon>Neoheterodontei</taxon>
        <taxon>Myida</taxon>
        <taxon>Dreissenoidea</taxon>
        <taxon>Dreissenidae</taxon>
        <taxon>Dreissena</taxon>
    </lineage>
</organism>
<reference evidence="1" key="2">
    <citation type="submission" date="2020-11" db="EMBL/GenBank/DDBJ databases">
        <authorList>
            <person name="McCartney M.A."/>
            <person name="Auch B."/>
            <person name="Kono T."/>
            <person name="Mallez S."/>
            <person name="Becker A."/>
            <person name="Gohl D.M."/>
            <person name="Silverstein K.A.T."/>
            <person name="Koren S."/>
            <person name="Bechman K.B."/>
            <person name="Herman A."/>
            <person name="Abrahante J.E."/>
            <person name="Garbe J."/>
        </authorList>
    </citation>
    <scope>NUCLEOTIDE SEQUENCE</scope>
    <source>
        <strain evidence="1">Duluth1</strain>
        <tissue evidence="1">Whole animal</tissue>
    </source>
</reference>
<reference evidence="1" key="1">
    <citation type="journal article" date="2019" name="bioRxiv">
        <title>The Genome of the Zebra Mussel, Dreissena polymorpha: A Resource for Invasive Species Research.</title>
        <authorList>
            <person name="McCartney M.A."/>
            <person name="Auch B."/>
            <person name="Kono T."/>
            <person name="Mallez S."/>
            <person name="Zhang Y."/>
            <person name="Obille A."/>
            <person name="Becker A."/>
            <person name="Abrahante J.E."/>
            <person name="Garbe J."/>
            <person name="Badalamenti J.P."/>
            <person name="Herman A."/>
            <person name="Mangelson H."/>
            <person name="Liachko I."/>
            <person name="Sullivan S."/>
            <person name="Sone E.D."/>
            <person name="Koren S."/>
            <person name="Silverstein K.A.T."/>
            <person name="Beckman K.B."/>
            <person name="Gohl D.M."/>
        </authorList>
    </citation>
    <scope>NUCLEOTIDE SEQUENCE</scope>
    <source>
        <strain evidence="1">Duluth1</strain>
        <tissue evidence="1">Whole animal</tissue>
    </source>
</reference>
<proteinExistence type="predicted"/>
<gene>
    <name evidence="1" type="ORF">DPMN_073914</name>
</gene>
<dbReference type="EMBL" id="JAIWYP010000015">
    <property type="protein sequence ID" value="KAH3698968.1"/>
    <property type="molecule type" value="Genomic_DNA"/>
</dbReference>
<evidence type="ECO:0000313" key="1">
    <source>
        <dbReference type="EMBL" id="KAH3698968.1"/>
    </source>
</evidence>
<comment type="caution">
    <text evidence="1">The sequence shown here is derived from an EMBL/GenBank/DDBJ whole genome shotgun (WGS) entry which is preliminary data.</text>
</comment>
<accession>A0A9D3YIN4</accession>
<protein>
    <submittedName>
        <fullName evidence="1">Uncharacterized protein</fullName>
    </submittedName>
</protein>